<dbReference type="Proteomes" id="UP000031433">
    <property type="component" value="Unassembled WGS sequence"/>
</dbReference>
<accession>A0A0C1U4H5</accession>
<dbReference type="AlphaFoldDB" id="A0A0C1U4H5"/>
<reference evidence="6 7" key="1">
    <citation type="submission" date="2015-01" db="EMBL/GenBank/DDBJ databases">
        <title>Genome sequence of the anaerobic bacterium Geobacter soli GSS01, a dissimilatory Fe(III) reducer from soil.</title>
        <authorList>
            <person name="Yang G."/>
            <person name="Zhou S."/>
        </authorList>
    </citation>
    <scope>NUCLEOTIDE SEQUENCE [LARGE SCALE GENOMIC DNA]</scope>
    <source>
        <strain evidence="6 7">GSS01</strain>
    </source>
</reference>
<sequence length="324" mass="34874">MGHAIEIRVLVVDESAPSRAFIASTLEKGGHTVTSVASGEEAIHEVNAAPFDILVTDINLPGMSGLNLLKLLKDSYPDLEVVIVTSNASSFTAIKALRLGAYDFIIKPVDDPAILTNIVGRAVEKQSLTRENRRLMEDMKKKNRELHDALHLMKSANRLCTAISASLDAGEILKRLVEGAVEEVTAKKGYLLLLDRDGSSFSMKVSVGVSRTLAHGFRLRHDQGIAGLVAANNKPLCIDGEVPPPLTHRMLEEDPNGELFTTPGIITVPLQFKGRVAGVVTLSGRADGRAFTDAEIEFLTTLANHSAIALDTAGAFYKLRKGTS</sequence>
<dbReference type="InterPro" id="IPR011006">
    <property type="entry name" value="CheY-like_superfamily"/>
</dbReference>
<keyword evidence="1 4" id="KW-0597">Phosphoprotein</keyword>
<evidence type="ECO:0000256" key="2">
    <source>
        <dbReference type="ARBA" id="ARBA00022679"/>
    </source>
</evidence>
<dbReference type="InterPro" id="IPR029016">
    <property type="entry name" value="GAF-like_dom_sf"/>
</dbReference>
<feature type="modified residue" description="4-aspartylphosphate" evidence="4">
    <location>
        <position position="57"/>
    </location>
</feature>
<gene>
    <name evidence="6" type="ORF">SE37_08525</name>
</gene>
<dbReference type="InterPro" id="IPR003018">
    <property type="entry name" value="GAF"/>
</dbReference>
<feature type="domain" description="Response regulatory" evidence="5">
    <location>
        <begin position="8"/>
        <end position="122"/>
    </location>
</feature>
<evidence type="ECO:0000256" key="1">
    <source>
        <dbReference type="ARBA" id="ARBA00022553"/>
    </source>
</evidence>
<evidence type="ECO:0000313" key="7">
    <source>
        <dbReference type="Proteomes" id="UP000031433"/>
    </source>
</evidence>
<evidence type="ECO:0000259" key="5">
    <source>
        <dbReference type="PROSITE" id="PS50110"/>
    </source>
</evidence>
<name>A0A0C1U4H5_9BACT</name>
<dbReference type="EMBL" id="JXBL01000001">
    <property type="protein sequence ID" value="KIE42670.1"/>
    <property type="molecule type" value="Genomic_DNA"/>
</dbReference>
<evidence type="ECO:0000256" key="3">
    <source>
        <dbReference type="ARBA" id="ARBA00022777"/>
    </source>
</evidence>
<dbReference type="Gene3D" id="3.40.50.2300">
    <property type="match status" value="1"/>
</dbReference>
<dbReference type="GO" id="GO:0000160">
    <property type="term" value="P:phosphorelay signal transduction system"/>
    <property type="evidence" value="ECO:0007669"/>
    <property type="project" value="InterPro"/>
</dbReference>
<dbReference type="RefSeq" id="WP_039645450.1">
    <property type="nucleotide sequence ID" value="NZ_JXBL01000001.1"/>
</dbReference>
<organism evidence="6 7">
    <name type="scientific">Geobacter soli</name>
    <dbReference type="NCBI Taxonomy" id="1510391"/>
    <lineage>
        <taxon>Bacteria</taxon>
        <taxon>Pseudomonadati</taxon>
        <taxon>Thermodesulfobacteriota</taxon>
        <taxon>Desulfuromonadia</taxon>
        <taxon>Geobacterales</taxon>
        <taxon>Geobacteraceae</taxon>
        <taxon>Geobacter</taxon>
    </lineage>
</organism>
<dbReference type="Gene3D" id="1.20.5.390">
    <property type="entry name" value="L1 transposable element, trimerization domain"/>
    <property type="match status" value="1"/>
</dbReference>
<dbReference type="SUPFAM" id="SSF52172">
    <property type="entry name" value="CheY-like"/>
    <property type="match status" value="1"/>
</dbReference>
<evidence type="ECO:0000313" key="6">
    <source>
        <dbReference type="EMBL" id="KIE42670.1"/>
    </source>
</evidence>
<dbReference type="SMART" id="SM00065">
    <property type="entry name" value="GAF"/>
    <property type="match status" value="1"/>
</dbReference>
<keyword evidence="3" id="KW-0418">Kinase</keyword>
<dbReference type="InterPro" id="IPR050595">
    <property type="entry name" value="Bact_response_regulator"/>
</dbReference>
<protein>
    <submittedName>
        <fullName evidence="6">Chemotaxis protein CheY</fullName>
    </submittedName>
</protein>
<dbReference type="InterPro" id="IPR001789">
    <property type="entry name" value="Sig_transdc_resp-reg_receiver"/>
</dbReference>
<proteinExistence type="predicted"/>
<dbReference type="PROSITE" id="PS50110">
    <property type="entry name" value="RESPONSE_REGULATORY"/>
    <property type="match status" value="1"/>
</dbReference>
<dbReference type="SUPFAM" id="SSF55781">
    <property type="entry name" value="GAF domain-like"/>
    <property type="match status" value="1"/>
</dbReference>
<dbReference type="Pfam" id="PF00072">
    <property type="entry name" value="Response_reg"/>
    <property type="match status" value="1"/>
</dbReference>
<dbReference type="GO" id="GO:0016301">
    <property type="term" value="F:kinase activity"/>
    <property type="evidence" value="ECO:0007669"/>
    <property type="project" value="UniProtKB-KW"/>
</dbReference>
<dbReference type="PANTHER" id="PTHR44591:SF3">
    <property type="entry name" value="RESPONSE REGULATORY DOMAIN-CONTAINING PROTEIN"/>
    <property type="match status" value="1"/>
</dbReference>
<comment type="caution">
    <text evidence="6">The sequence shown here is derived from an EMBL/GenBank/DDBJ whole genome shotgun (WGS) entry which is preliminary data.</text>
</comment>
<keyword evidence="2" id="KW-0808">Transferase</keyword>
<dbReference type="PANTHER" id="PTHR44591">
    <property type="entry name" value="STRESS RESPONSE REGULATOR PROTEIN 1"/>
    <property type="match status" value="1"/>
</dbReference>
<keyword evidence="7" id="KW-1185">Reference proteome</keyword>
<dbReference type="Pfam" id="PF13185">
    <property type="entry name" value="GAF_2"/>
    <property type="match status" value="1"/>
</dbReference>
<dbReference type="Gene3D" id="3.30.450.40">
    <property type="match status" value="1"/>
</dbReference>
<evidence type="ECO:0000256" key="4">
    <source>
        <dbReference type="PROSITE-ProRule" id="PRU00169"/>
    </source>
</evidence>
<dbReference type="SMART" id="SM00448">
    <property type="entry name" value="REC"/>
    <property type="match status" value="1"/>
</dbReference>